<reference evidence="3" key="1">
    <citation type="submission" date="2020-11" db="EMBL/GenBank/DDBJ databases">
        <authorList>
            <person name="Tran Van P."/>
        </authorList>
    </citation>
    <scope>NUCLEOTIDE SEQUENCE</scope>
</reference>
<evidence type="ECO:0000313" key="4">
    <source>
        <dbReference type="Proteomes" id="UP000759131"/>
    </source>
</evidence>
<protein>
    <recommendedName>
        <fullName evidence="2">FAS1 domain-containing protein</fullName>
    </recommendedName>
</protein>
<name>A0A7R9L2N6_9ACAR</name>
<keyword evidence="4" id="KW-1185">Reference proteome</keyword>
<feature type="domain" description="FAS1" evidence="2">
    <location>
        <begin position="823"/>
        <end position="954"/>
    </location>
</feature>
<dbReference type="PANTHER" id="PTHR10900">
    <property type="entry name" value="PERIOSTIN-RELATED"/>
    <property type="match status" value="1"/>
</dbReference>
<dbReference type="InterPro" id="IPR036378">
    <property type="entry name" value="FAS1_dom_sf"/>
</dbReference>
<dbReference type="InterPro" id="IPR050904">
    <property type="entry name" value="Adhesion/Biosynth-related"/>
</dbReference>
<feature type="compositionally biased region" description="Polar residues" evidence="1">
    <location>
        <begin position="573"/>
        <end position="600"/>
    </location>
</feature>
<proteinExistence type="predicted"/>
<feature type="compositionally biased region" description="Basic and acidic residues" evidence="1">
    <location>
        <begin position="492"/>
        <end position="501"/>
    </location>
</feature>
<feature type="non-terminal residue" evidence="3">
    <location>
        <position position="1369"/>
    </location>
</feature>
<feature type="compositionally biased region" description="Basic and acidic residues" evidence="1">
    <location>
        <begin position="794"/>
        <end position="813"/>
    </location>
</feature>
<dbReference type="EMBL" id="CAJPIZ010011698">
    <property type="protein sequence ID" value="CAG2113296.1"/>
    <property type="molecule type" value="Genomic_DNA"/>
</dbReference>
<feature type="compositionally biased region" description="Polar residues" evidence="1">
    <location>
        <begin position="406"/>
        <end position="422"/>
    </location>
</feature>
<feature type="region of interest" description="Disordered" evidence="1">
    <location>
        <begin position="754"/>
        <end position="813"/>
    </location>
</feature>
<feature type="compositionally biased region" description="Basic and acidic residues" evidence="1">
    <location>
        <begin position="460"/>
        <end position="474"/>
    </location>
</feature>
<feature type="region of interest" description="Disordered" evidence="1">
    <location>
        <begin position="201"/>
        <end position="223"/>
    </location>
</feature>
<dbReference type="EMBL" id="OC866273">
    <property type="protein sequence ID" value="CAD7632866.1"/>
    <property type="molecule type" value="Genomic_DNA"/>
</dbReference>
<feature type="compositionally biased region" description="Low complexity" evidence="1">
    <location>
        <begin position="368"/>
        <end position="386"/>
    </location>
</feature>
<gene>
    <name evidence="3" type="ORF">OSB1V03_LOCUS13267</name>
</gene>
<dbReference type="PROSITE" id="PS50213">
    <property type="entry name" value="FAS1"/>
    <property type="match status" value="5"/>
</dbReference>
<feature type="domain" description="FAS1" evidence="2">
    <location>
        <begin position="961"/>
        <end position="1090"/>
    </location>
</feature>
<feature type="compositionally biased region" description="Polar residues" evidence="1">
    <location>
        <begin position="283"/>
        <end position="301"/>
    </location>
</feature>
<feature type="domain" description="FAS1" evidence="2">
    <location>
        <begin position="1233"/>
        <end position="1369"/>
    </location>
</feature>
<feature type="compositionally biased region" description="Polar residues" evidence="1">
    <location>
        <begin position="509"/>
        <end position="522"/>
    </location>
</feature>
<feature type="region of interest" description="Disordered" evidence="1">
    <location>
        <begin position="630"/>
        <end position="730"/>
    </location>
</feature>
<dbReference type="Gene3D" id="2.30.180.10">
    <property type="entry name" value="FAS1 domain"/>
    <property type="match status" value="5"/>
</dbReference>
<dbReference type="GO" id="GO:0005615">
    <property type="term" value="C:extracellular space"/>
    <property type="evidence" value="ECO:0007669"/>
    <property type="project" value="TreeGrafter"/>
</dbReference>
<sequence>NGANVVDGDIPVPRSNNLIQVVDKVLYPQKPYNLLQVLEDNPHLTQISSFIALSGLQNQLTILEDNPHLTQISSFIALSGLQNQLTTNDSFTFFAPNDEAFRAVPWPVTQQMLSNNTFLKLLIANHLIPGKQYATGLAGNKIYSIGGNVLNFTSRTVQSHSLVLVNLVPIIDSDLIATNGVIQVITRIILPKELMDDCKCLPNSTTTKRPDRQSSGNETSTIDPLIEKMLGTDENINNIDRRYGLAPPRNGQQSGDHFTSTPKPVTFRSFWDDLFSATEDPLNATQSVTGNGTQTTGSGDRNTTTLSSTTPNPNVTELPFLWDFLTTETPQPLNQTTDKPVNDSTSRVSATRRLRQYTPGVQYDDESNTTTATTGNGTAADGTASTPQPTSWTRPFYRPGVRRSTTETTAQSATNATETTTPFGIGNSYFRPTVKPVFRPTHRRDTFTAQPNTDNTVPPYDRRYGIQRDRKPINDSDDQLTRRSQISSRLQEPIEQRKDDDQYIEQEIENQSHYSPNRTQYPYQRDPKGSQQSYDRRPQSQDTVSQPFVRRPYDQRVSPRNESRYSPEEVQQKPYSPTSWTHQQNISHSDSRQQTSSDLSAPTHPSEPPRQQLNWWDSRYEPDVYSVAAFAPTPQDQQRRPQAYDPRTLYQPARPERPRDYRPGVVYIDQSDSHYYRPPTKDRRIFKPRNDTKTSPQSSRAGAARSQKPTSDVYSRPQYMDRSYVPSYDPFVRPPMVVGEYPHMYNIDHSYPSMDQFRPPVRQPFQRDQRLDPFDRRRPVSDTKTSSSSSNYDTIRRRGDTRDRKPEETKADPNLKTISEIIESPDLMVGGKFRQFNTLKDMITDSGLWDALNRPTTYITIFMPTDDAFAAITDGSVDQMKRNPKLVRDFLTQHILGYSLPPQNLKNNMKVKSLNGEMHLINVIDGGKIMVDGNEVIAATAAKNGNVYVMDKVLERSGRRSRSIPDELRRRSDLSTFSSLLQRSDLMSQLSRESGPFTVMAPTNTALNNANIRQLIKSQKDLNDFVRKHVMDGAVYSQQLSDPNDGSDNKDIRRVGLSSDAPITINNSTQVISPDITTENGVIHIIDTNEESDRNGRLSSVQRSAQSLGIRRFTNWLNKSGLLDELIKDGREYTVIVPTDRAVGKLPLKIQSILNSEPSRLTSLLEYHIIPGFVDTKDLKDNEMLTTINSKQIRFNRLEAGKVQTLSGAPINRQQTDKNLLIIAVDSVLYPPQGTVGDLITKSPFLKLVNEIIKTAQMEDELKNSSDITFFAPKDEALKQLAPEILERLKTDQNYSREFLRKHIIPKVLFTSALQVNNETNITHKEQALSGDTLKVYRKPNCVSVNGITLSFADITATNGVLHIIDHTI</sequence>
<feature type="domain" description="FAS1" evidence="2">
    <location>
        <begin position="56"/>
        <end position="189"/>
    </location>
</feature>
<evidence type="ECO:0000313" key="3">
    <source>
        <dbReference type="EMBL" id="CAD7632866.1"/>
    </source>
</evidence>
<feature type="compositionally biased region" description="Basic and acidic residues" evidence="1">
    <location>
        <begin position="671"/>
        <end position="692"/>
    </location>
</feature>
<feature type="region of interest" description="Disordered" evidence="1">
    <location>
        <begin position="281"/>
        <end position="315"/>
    </location>
</feature>
<evidence type="ECO:0000256" key="1">
    <source>
        <dbReference type="SAM" id="MobiDB-lite"/>
    </source>
</evidence>
<feature type="compositionally biased region" description="Basic and acidic residues" evidence="1">
    <location>
        <begin position="765"/>
        <end position="781"/>
    </location>
</feature>
<feature type="compositionally biased region" description="Polar residues" evidence="1">
    <location>
        <begin position="330"/>
        <end position="349"/>
    </location>
</feature>
<feature type="region of interest" description="Disordered" evidence="1">
    <location>
        <begin position="330"/>
        <end position="613"/>
    </location>
</feature>
<dbReference type="SUPFAM" id="SSF82153">
    <property type="entry name" value="FAS1 domain"/>
    <property type="match status" value="5"/>
</dbReference>
<feature type="domain" description="FAS1" evidence="2">
    <location>
        <begin position="1097"/>
        <end position="1229"/>
    </location>
</feature>
<feature type="compositionally biased region" description="Polar residues" evidence="1">
    <location>
        <begin position="447"/>
        <end position="456"/>
    </location>
</feature>
<accession>A0A7R9L2N6</accession>
<evidence type="ECO:0000259" key="2">
    <source>
        <dbReference type="PROSITE" id="PS50213"/>
    </source>
</evidence>
<dbReference type="OrthoDB" id="6501424at2759"/>
<feature type="compositionally biased region" description="Low complexity" evidence="1">
    <location>
        <begin position="302"/>
        <end position="315"/>
    </location>
</feature>
<dbReference type="FunFam" id="2.30.180.10:FF:000032">
    <property type="entry name" value="Fasciclin domain-containing protein, putative"/>
    <property type="match status" value="1"/>
</dbReference>
<dbReference type="PANTHER" id="PTHR10900:SF77">
    <property type="entry name" value="FI19380P1"/>
    <property type="match status" value="1"/>
</dbReference>
<dbReference type="Pfam" id="PF02469">
    <property type="entry name" value="Fasciclin"/>
    <property type="match status" value="5"/>
</dbReference>
<feature type="compositionally biased region" description="Basic and acidic residues" evidence="1">
    <location>
        <begin position="551"/>
        <end position="571"/>
    </location>
</feature>
<organism evidence="3">
    <name type="scientific">Medioppia subpectinata</name>
    <dbReference type="NCBI Taxonomy" id="1979941"/>
    <lineage>
        <taxon>Eukaryota</taxon>
        <taxon>Metazoa</taxon>
        <taxon>Ecdysozoa</taxon>
        <taxon>Arthropoda</taxon>
        <taxon>Chelicerata</taxon>
        <taxon>Arachnida</taxon>
        <taxon>Acari</taxon>
        <taxon>Acariformes</taxon>
        <taxon>Sarcoptiformes</taxon>
        <taxon>Oribatida</taxon>
        <taxon>Brachypylina</taxon>
        <taxon>Oppioidea</taxon>
        <taxon>Oppiidae</taxon>
        <taxon>Medioppia</taxon>
    </lineage>
</organism>
<dbReference type="Proteomes" id="UP000759131">
    <property type="component" value="Unassembled WGS sequence"/>
</dbReference>
<feature type="compositionally biased region" description="Polar residues" evidence="1">
    <location>
        <begin position="202"/>
        <end position="222"/>
    </location>
</feature>
<dbReference type="SMART" id="SM00554">
    <property type="entry name" value="FAS1"/>
    <property type="match status" value="5"/>
</dbReference>
<dbReference type="InterPro" id="IPR000782">
    <property type="entry name" value="FAS1_domain"/>
</dbReference>